<evidence type="ECO:0000256" key="3">
    <source>
        <dbReference type="ARBA" id="ARBA00022553"/>
    </source>
</evidence>
<dbReference type="RefSeq" id="WP_154240623.1">
    <property type="nucleotide sequence ID" value="NZ_CALJPI010000267.1"/>
</dbReference>
<keyword evidence="4" id="KW-0418">Kinase</keyword>
<feature type="domain" description="Histidine kinase" evidence="8">
    <location>
        <begin position="472"/>
        <end position="696"/>
    </location>
</feature>
<feature type="transmembrane region" description="Helical" evidence="7">
    <location>
        <begin position="12"/>
        <end position="32"/>
    </location>
</feature>
<dbReference type="Pfam" id="PF02518">
    <property type="entry name" value="HATPase_c"/>
    <property type="match status" value="1"/>
</dbReference>
<feature type="modified residue" description="4-aspartylphosphate" evidence="6">
    <location>
        <position position="905"/>
    </location>
</feature>
<keyword evidence="3 6" id="KW-0597">Phosphoprotein</keyword>
<evidence type="ECO:0000313" key="10">
    <source>
        <dbReference type="EMBL" id="MSA91312.1"/>
    </source>
</evidence>
<dbReference type="SUPFAM" id="SSF52172">
    <property type="entry name" value="CheY-like"/>
    <property type="match status" value="2"/>
</dbReference>
<name>A0A6N7SCC6_9FIRM</name>
<dbReference type="PANTHER" id="PTHR45339:SF5">
    <property type="entry name" value="HISTIDINE KINASE"/>
    <property type="match status" value="1"/>
</dbReference>
<dbReference type="SMART" id="SM00448">
    <property type="entry name" value="REC"/>
    <property type="match status" value="2"/>
</dbReference>
<dbReference type="PANTHER" id="PTHR45339">
    <property type="entry name" value="HYBRID SIGNAL TRANSDUCTION HISTIDINE KINASE J"/>
    <property type="match status" value="1"/>
</dbReference>
<keyword evidence="4" id="KW-0808">Transferase</keyword>
<gene>
    <name evidence="11" type="ORF">GKD88_18400</name>
    <name evidence="10" type="ORF">GKE08_18490</name>
</gene>
<sequence length="980" mass="110873">MKQKNKHTLSRVFEGLLLAVLIGLILLTGLMIRHVQQQMENNAVDAVKNIFQKSENLIDSDILADLNSVKRFAAYISWDDPEKATVTMQAFLQEYDYRFAIYLNAEGIGYDNQGQTMTADQLPFQPRAPLSGSTAYSAMFVDETGMSLTVIEMPLEKDNQNLGAFYVGVPMERYSSNAIAKSFRSDGYYFLVDTLSGRAVSAAIQSGENETQIIQFTDLIEAAGYRGDDQQKLKNRLVNQEEFSIRCKIQGKEYYLYFIPVQENPQWILCGIIPSEVIQAESQSVLAIITGIIEMLIVISVLTVTVVLYFLVRRRNNERRQMVEREIQNATYDALSEKSDLVVCLFDQNQHRLEQVFRSSKRILGHDSQAYLTNPELLEELCSKASPDLYHRLMAETIEKDESYQLQIEHAQTHQLLDLRFTIKTGIMIAGRKKMMFYWEDITQNMRVQESLRTAAQAAQQANRAKSEFLSNMSHEIRTPMNAIIGMVEILDRSAQDPVHVHESVRKLRLSAAHLLSIINDILDLSRIESGKVSIKEEPFCLSELIDNVSGIIRTQADAKHHTFDIHIHDLWNDHLCGDWTRLNQVLINILNNAVKYTRPFGQINFEIMESPSQREGYVSLCFQVRDNGIGMSKEFMQRLGSPFEQEQGELHIQEGGTGLGLSIVYNIVEMMGGTLSVESELEKGSAFAIRLDLKKADYPEFRPQEIAGMRVIIIDDDPQVCEDVTAILEAAAVFADSALDAPEALRKIRSAHQNQADYDVAIVDWVLPGMDGLTLTQTIHEQISEELPVIFVSAYDWSQIMDKAQEAGIEHFIEKPLFRKRLYSALSEIRSGHPEKTKTVDQPSVPELSGCRVLLVEDNELNREIAVEYLKIGLIEAQIAVNGQEALDQFLAAPAGTFDAILMDLQMPVMDGLTACRRIRQSEHPQAQTIPIIAMTANAFEEDVQRCLRAGMNAHMAKPLDCARLLRILEQCVRKKEEE</sequence>
<dbReference type="InterPro" id="IPR036890">
    <property type="entry name" value="HATPase_C_sf"/>
</dbReference>
<dbReference type="Proteomes" id="UP000433575">
    <property type="component" value="Unassembled WGS sequence"/>
</dbReference>
<feature type="transmembrane region" description="Helical" evidence="7">
    <location>
        <begin position="285"/>
        <end position="312"/>
    </location>
</feature>
<evidence type="ECO:0000256" key="7">
    <source>
        <dbReference type="SAM" id="Phobius"/>
    </source>
</evidence>
<dbReference type="PROSITE" id="PS50109">
    <property type="entry name" value="HIS_KIN"/>
    <property type="match status" value="1"/>
</dbReference>
<comment type="catalytic activity">
    <reaction evidence="1">
        <text>ATP + protein L-histidine = ADP + protein N-phospho-L-histidine.</text>
        <dbReference type="EC" id="2.7.13.3"/>
    </reaction>
</comment>
<evidence type="ECO:0000256" key="1">
    <source>
        <dbReference type="ARBA" id="ARBA00000085"/>
    </source>
</evidence>
<comment type="caution">
    <text evidence="10">The sequence shown here is derived from an EMBL/GenBank/DDBJ whole genome shotgun (WGS) entry which is preliminary data.</text>
</comment>
<dbReference type="SMART" id="SM00388">
    <property type="entry name" value="HisKA"/>
    <property type="match status" value="1"/>
</dbReference>
<dbReference type="GO" id="GO:0000155">
    <property type="term" value="F:phosphorelay sensor kinase activity"/>
    <property type="evidence" value="ECO:0007669"/>
    <property type="project" value="InterPro"/>
</dbReference>
<dbReference type="InterPro" id="IPR003661">
    <property type="entry name" value="HisK_dim/P_dom"/>
</dbReference>
<keyword evidence="7" id="KW-0472">Membrane</keyword>
<evidence type="ECO:0000313" key="12">
    <source>
        <dbReference type="Proteomes" id="UP000433575"/>
    </source>
</evidence>
<dbReference type="SUPFAM" id="SSF47384">
    <property type="entry name" value="Homodimeric domain of signal transducing histidine kinase"/>
    <property type="match status" value="1"/>
</dbReference>
<dbReference type="SMART" id="SM00387">
    <property type="entry name" value="HATPase_c"/>
    <property type="match status" value="1"/>
</dbReference>
<evidence type="ECO:0000256" key="5">
    <source>
        <dbReference type="ARBA" id="ARBA00023012"/>
    </source>
</evidence>
<dbReference type="CDD" id="cd00156">
    <property type="entry name" value="REC"/>
    <property type="match status" value="1"/>
</dbReference>
<keyword evidence="13" id="KW-1185">Reference proteome</keyword>
<dbReference type="InterPro" id="IPR003594">
    <property type="entry name" value="HATPase_dom"/>
</dbReference>
<evidence type="ECO:0000313" key="13">
    <source>
        <dbReference type="Proteomes" id="UP000480929"/>
    </source>
</evidence>
<evidence type="ECO:0000259" key="9">
    <source>
        <dbReference type="PROSITE" id="PS50110"/>
    </source>
</evidence>
<dbReference type="InterPro" id="IPR011006">
    <property type="entry name" value="CheY-like_superfamily"/>
</dbReference>
<feature type="domain" description="Response regulatory" evidence="9">
    <location>
        <begin position="711"/>
        <end position="831"/>
    </location>
</feature>
<keyword evidence="5" id="KW-0902">Two-component regulatory system</keyword>
<dbReference type="InterPro" id="IPR001789">
    <property type="entry name" value="Sig_transdc_resp-reg_receiver"/>
</dbReference>
<dbReference type="PRINTS" id="PR00344">
    <property type="entry name" value="BCTRLSENSOR"/>
</dbReference>
<dbReference type="CDD" id="cd00082">
    <property type="entry name" value="HisKA"/>
    <property type="match status" value="1"/>
</dbReference>
<evidence type="ECO:0000256" key="6">
    <source>
        <dbReference type="PROSITE-ProRule" id="PRU00169"/>
    </source>
</evidence>
<feature type="modified residue" description="4-aspartylphosphate" evidence="6">
    <location>
        <position position="765"/>
    </location>
</feature>
<protein>
    <recommendedName>
        <fullName evidence="2">histidine kinase</fullName>
        <ecNumber evidence="2">2.7.13.3</ecNumber>
    </recommendedName>
</protein>
<dbReference type="PROSITE" id="PS50110">
    <property type="entry name" value="RESPONSE_REGULATORY"/>
    <property type="match status" value="2"/>
</dbReference>
<dbReference type="EMBL" id="WKPJ01000052">
    <property type="protein sequence ID" value="MSA91312.1"/>
    <property type="molecule type" value="Genomic_DNA"/>
</dbReference>
<dbReference type="Gene3D" id="3.30.450.20">
    <property type="entry name" value="PAS domain"/>
    <property type="match status" value="1"/>
</dbReference>
<dbReference type="InterPro" id="IPR036097">
    <property type="entry name" value="HisK_dim/P_sf"/>
</dbReference>
<dbReference type="EC" id="2.7.13.3" evidence="2"/>
<dbReference type="AlphaFoldDB" id="A0A6N7SCC6"/>
<evidence type="ECO:0000313" key="11">
    <source>
        <dbReference type="EMBL" id="MSC35089.1"/>
    </source>
</evidence>
<dbReference type="Pfam" id="PF00512">
    <property type="entry name" value="HisKA"/>
    <property type="match status" value="1"/>
</dbReference>
<keyword evidence="7" id="KW-1133">Transmembrane helix</keyword>
<dbReference type="Proteomes" id="UP000480929">
    <property type="component" value="Unassembled WGS sequence"/>
</dbReference>
<dbReference type="EMBL" id="WKPI01000055">
    <property type="protein sequence ID" value="MSC35089.1"/>
    <property type="molecule type" value="Genomic_DNA"/>
</dbReference>
<keyword evidence="7" id="KW-0812">Transmembrane</keyword>
<proteinExistence type="predicted"/>
<accession>A0A6N7SCC6</accession>
<dbReference type="Pfam" id="PF00072">
    <property type="entry name" value="Response_reg"/>
    <property type="match status" value="2"/>
</dbReference>
<reference evidence="12 13" key="1">
    <citation type="journal article" date="2019" name="Nat. Med.">
        <title>A library of human gut bacterial isolates paired with longitudinal multiomics data enables mechanistic microbiome research.</title>
        <authorList>
            <person name="Poyet M."/>
            <person name="Groussin M."/>
            <person name="Gibbons S.M."/>
            <person name="Avila-Pacheco J."/>
            <person name="Jiang X."/>
            <person name="Kearney S.M."/>
            <person name="Perrotta A.R."/>
            <person name="Berdy B."/>
            <person name="Zhao S."/>
            <person name="Lieberman T.D."/>
            <person name="Swanson P.K."/>
            <person name="Smith M."/>
            <person name="Roesemann S."/>
            <person name="Alexander J.E."/>
            <person name="Rich S.A."/>
            <person name="Livny J."/>
            <person name="Vlamakis H."/>
            <person name="Clish C."/>
            <person name="Bullock K."/>
            <person name="Deik A."/>
            <person name="Scott J."/>
            <person name="Pierce K.A."/>
            <person name="Xavier R.J."/>
            <person name="Alm E.J."/>
        </authorList>
    </citation>
    <scope>NUCLEOTIDE SEQUENCE [LARGE SCALE GENOMIC DNA]</scope>
    <source>
        <strain evidence="10 12">BIOML-A4</strain>
        <strain evidence="11 13">BIOML-A5</strain>
    </source>
</reference>
<dbReference type="OrthoDB" id="9803190at2"/>
<dbReference type="CDD" id="cd17546">
    <property type="entry name" value="REC_hyHK_CKI1_RcsC-like"/>
    <property type="match status" value="1"/>
</dbReference>
<dbReference type="SUPFAM" id="SSF55874">
    <property type="entry name" value="ATPase domain of HSP90 chaperone/DNA topoisomerase II/histidine kinase"/>
    <property type="match status" value="1"/>
</dbReference>
<dbReference type="Gene3D" id="3.30.565.10">
    <property type="entry name" value="Histidine kinase-like ATPase, C-terminal domain"/>
    <property type="match status" value="1"/>
</dbReference>
<dbReference type="InterPro" id="IPR004358">
    <property type="entry name" value="Sig_transdc_His_kin-like_C"/>
</dbReference>
<dbReference type="InterPro" id="IPR005467">
    <property type="entry name" value="His_kinase_dom"/>
</dbReference>
<evidence type="ECO:0000256" key="2">
    <source>
        <dbReference type="ARBA" id="ARBA00012438"/>
    </source>
</evidence>
<dbReference type="Gene3D" id="1.10.287.130">
    <property type="match status" value="1"/>
</dbReference>
<evidence type="ECO:0000256" key="4">
    <source>
        <dbReference type="ARBA" id="ARBA00022777"/>
    </source>
</evidence>
<evidence type="ECO:0000259" key="8">
    <source>
        <dbReference type="PROSITE" id="PS50109"/>
    </source>
</evidence>
<organism evidence="10 12">
    <name type="scientific">Holdemania massiliensis</name>
    <dbReference type="NCBI Taxonomy" id="1468449"/>
    <lineage>
        <taxon>Bacteria</taxon>
        <taxon>Bacillati</taxon>
        <taxon>Bacillota</taxon>
        <taxon>Erysipelotrichia</taxon>
        <taxon>Erysipelotrichales</taxon>
        <taxon>Erysipelotrichaceae</taxon>
        <taxon>Holdemania</taxon>
    </lineage>
</organism>
<dbReference type="Gene3D" id="3.40.50.2300">
    <property type="match status" value="2"/>
</dbReference>
<feature type="domain" description="Response regulatory" evidence="9">
    <location>
        <begin position="853"/>
        <end position="974"/>
    </location>
</feature>